<dbReference type="Gene3D" id="3.40.50.720">
    <property type="entry name" value="NAD(P)-binding Rossmann-like Domain"/>
    <property type="match status" value="1"/>
</dbReference>
<dbReference type="KEGG" id="iva:Isova_2905"/>
<reference evidence="2 3" key="1">
    <citation type="submission" date="2011-05" db="EMBL/GenBank/DDBJ databases">
        <title>Complete sequence of Isoptericola variabilis 225.</title>
        <authorList>
            <consortium name="US DOE Joint Genome Institute"/>
            <person name="Lucas S."/>
            <person name="Han J."/>
            <person name="Lapidus A."/>
            <person name="Cheng J.-F."/>
            <person name="Goodwin L."/>
            <person name="Pitluck S."/>
            <person name="Peters L."/>
            <person name="Mikhailova N."/>
            <person name="Zeytun A."/>
            <person name="Han C."/>
            <person name="Tapia R."/>
            <person name="Land M."/>
            <person name="Hauser L."/>
            <person name="Kyrpides N."/>
            <person name="Ivanova N."/>
            <person name="Pagani I."/>
            <person name="Siebers A."/>
            <person name="Allgaier M."/>
            <person name="Thelen M."/>
            <person name="Hugenholtz P."/>
            <person name="Gladden J."/>
            <person name="Woyke T."/>
        </authorList>
    </citation>
    <scope>NUCLEOTIDE SEQUENCE [LARGE SCALE GENOMIC DNA]</scope>
    <source>
        <strain evidence="3">225</strain>
    </source>
</reference>
<keyword evidence="3" id="KW-1185">Reference proteome</keyword>
<dbReference type="RefSeq" id="WP_013839980.1">
    <property type="nucleotide sequence ID" value="NC_015588.1"/>
</dbReference>
<dbReference type="InterPro" id="IPR050177">
    <property type="entry name" value="Lipid_A_modif_metabolic_enz"/>
</dbReference>
<sequence length="293" mass="32194">MTSPAQPGQRVVVTGASGRLGPAVVEHLAAHGWDVVATDRVAPPRPLPGKFVRADLGELGQVTELLAGVDESGPADAVVHLAAIPAPGMAPNSTTFANNVPATYNVFRAAQVTGIRNVVWASSETVLGLPFDVPPPYLPVDEEYPPIPQTTYSLGKTLEEEMAQHLTRWDPQLKAVALRFSNVMLPEDYARFETWQDDPAARRWNLWGYIDARDGAQAVRLALEATFTRFEAFIVANADTVMRRDSAELAAAEFPGVRLHRPLRGRETLLSIDKARRMLGYEPQHSWLDEVRD</sequence>
<proteinExistence type="predicted"/>
<dbReference type="Proteomes" id="UP000009236">
    <property type="component" value="Chromosome"/>
</dbReference>
<name>F6FW46_ISOV2</name>
<dbReference type="SUPFAM" id="SSF51735">
    <property type="entry name" value="NAD(P)-binding Rossmann-fold domains"/>
    <property type="match status" value="1"/>
</dbReference>
<dbReference type="Pfam" id="PF01370">
    <property type="entry name" value="Epimerase"/>
    <property type="match status" value="1"/>
</dbReference>
<dbReference type="STRING" id="743718.Isova_2905"/>
<dbReference type="PANTHER" id="PTHR43245">
    <property type="entry name" value="BIFUNCTIONAL POLYMYXIN RESISTANCE PROTEIN ARNA"/>
    <property type="match status" value="1"/>
</dbReference>
<gene>
    <name evidence="2" type="ordered locus">Isova_2905</name>
</gene>
<evidence type="ECO:0000259" key="1">
    <source>
        <dbReference type="Pfam" id="PF01370"/>
    </source>
</evidence>
<dbReference type="AlphaFoldDB" id="F6FW46"/>
<evidence type="ECO:0000313" key="3">
    <source>
        <dbReference type="Proteomes" id="UP000009236"/>
    </source>
</evidence>
<dbReference type="eggNOG" id="COG0451">
    <property type="taxonomic scope" value="Bacteria"/>
</dbReference>
<dbReference type="EMBL" id="CP002810">
    <property type="protein sequence ID" value="AEG45590.1"/>
    <property type="molecule type" value="Genomic_DNA"/>
</dbReference>
<accession>F6FW46</accession>
<organism evidence="3">
    <name type="scientific">Isoptericola variabilis (strain 225)</name>
    <dbReference type="NCBI Taxonomy" id="743718"/>
    <lineage>
        <taxon>Bacteria</taxon>
        <taxon>Bacillati</taxon>
        <taxon>Actinomycetota</taxon>
        <taxon>Actinomycetes</taxon>
        <taxon>Micrococcales</taxon>
        <taxon>Promicromonosporaceae</taxon>
        <taxon>Isoptericola</taxon>
    </lineage>
</organism>
<dbReference type="PANTHER" id="PTHR43245:SF55">
    <property type="entry name" value="NAD(P)-BINDING DOMAIN-CONTAINING PROTEIN"/>
    <property type="match status" value="1"/>
</dbReference>
<dbReference type="InterPro" id="IPR036291">
    <property type="entry name" value="NAD(P)-bd_dom_sf"/>
</dbReference>
<protein>
    <submittedName>
        <fullName evidence="2">NAD-dependent epimerase/dehydratase</fullName>
    </submittedName>
</protein>
<dbReference type="HOGENOM" id="CLU_053163_2_0_11"/>
<evidence type="ECO:0000313" key="2">
    <source>
        <dbReference type="EMBL" id="AEG45590.1"/>
    </source>
</evidence>
<dbReference type="InterPro" id="IPR001509">
    <property type="entry name" value="Epimerase_deHydtase"/>
</dbReference>
<feature type="domain" description="NAD-dependent epimerase/dehydratase" evidence="1">
    <location>
        <begin position="11"/>
        <end position="193"/>
    </location>
</feature>